<evidence type="ECO:0000313" key="4">
    <source>
        <dbReference type="Proteomes" id="UP000293995"/>
    </source>
</evidence>
<reference evidence="3 4" key="1">
    <citation type="submission" date="2019-01" db="EMBL/GenBank/DDBJ databases">
        <title>Genome sequencing of strain DFW100M-13.</title>
        <authorList>
            <person name="Heo J."/>
            <person name="Kim S.-J."/>
            <person name="Kim J.-S."/>
            <person name="Hong S.-B."/>
            <person name="Kwon S.-W."/>
        </authorList>
    </citation>
    <scope>NUCLEOTIDE SEQUENCE [LARGE SCALE GENOMIC DNA]</scope>
    <source>
        <strain evidence="3 4">DFW100M-13</strain>
    </source>
</reference>
<accession>A0A4P6EPB3</accession>
<gene>
    <name evidence="3" type="ORF">ET475_07205</name>
</gene>
<feature type="transmembrane region" description="Helical" evidence="1">
    <location>
        <begin position="49"/>
        <end position="69"/>
    </location>
</feature>
<organism evidence="3 4">
    <name type="scientific">Microbacterium protaetiae</name>
    <dbReference type="NCBI Taxonomy" id="2509458"/>
    <lineage>
        <taxon>Bacteria</taxon>
        <taxon>Bacillati</taxon>
        <taxon>Actinomycetota</taxon>
        <taxon>Actinomycetes</taxon>
        <taxon>Micrococcales</taxon>
        <taxon>Microbacteriaceae</taxon>
        <taxon>Microbacterium</taxon>
    </lineage>
</organism>
<keyword evidence="1" id="KW-0812">Transmembrane</keyword>
<dbReference type="InterPro" id="IPR029058">
    <property type="entry name" value="AB_hydrolase_fold"/>
</dbReference>
<protein>
    <submittedName>
        <fullName evidence="3">Alpha/beta hydrolase</fullName>
    </submittedName>
</protein>
<name>A0A4P6EPB3_9MICO</name>
<dbReference type="Pfam" id="PF12695">
    <property type="entry name" value="Abhydrolase_5"/>
    <property type="match status" value="1"/>
</dbReference>
<evidence type="ECO:0000256" key="1">
    <source>
        <dbReference type="SAM" id="Phobius"/>
    </source>
</evidence>
<feature type="transmembrane region" description="Helical" evidence="1">
    <location>
        <begin position="76"/>
        <end position="99"/>
    </location>
</feature>
<proteinExistence type="predicted"/>
<dbReference type="GO" id="GO:0016787">
    <property type="term" value="F:hydrolase activity"/>
    <property type="evidence" value="ECO:0007669"/>
    <property type="project" value="UniProtKB-KW"/>
</dbReference>
<feature type="transmembrane region" description="Helical" evidence="1">
    <location>
        <begin position="16"/>
        <end position="37"/>
    </location>
</feature>
<dbReference type="SUPFAM" id="SSF53474">
    <property type="entry name" value="alpha/beta-Hydrolases"/>
    <property type="match status" value="1"/>
</dbReference>
<dbReference type="OrthoDB" id="9780932at2"/>
<keyword evidence="1" id="KW-1133">Transmembrane helix</keyword>
<keyword evidence="4" id="KW-1185">Reference proteome</keyword>
<dbReference type="KEGG" id="mprt:ET475_07205"/>
<keyword evidence="3" id="KW-0378">Hydrolase</keyword>
<dbReference type="Gene3D" id="3.40.50.1820">
    <property type="entry name" value="alpha/beta hydrolase"/>
    <property type="match status" value="1"/>
</dbReference>
<dbReference type="RefSeq" id="WP_129387864.1">
    <property type="nucleotide sequence ID" value="NZ_CP035494.1"/>
</dbReference>
<feature type="domain" description="Alpha/beta hydrolase fold-5" evidence="2">
    <location>
        <begin position="140"/>
        <end position="305"/>
    </location>
</feature>
<dbReference type="InterPro" id="IPR029059">
    <property type="entry name" value="AB_hydrolase_5"/>
</dbReference>
<dbReference type="AlphaFoldDB" id="A0A4P6EPB3"/>
<dbReference type="Proteomes" id="UP000293995">
    <property type="component" value="Chromosome"/>
</dbReference>
<evidence type="ECO:0000259" key="2">
    <source>
        <dbReference type="Pfam" id="PF12695"/>
    </source>
</evidence>
<keyword evidence="1" id="KW-0472">Membrane</keyword>
<evidence type="ECO:0000313" key="3">
    <source>
        <dbReference type="EMBL" id="QAY59798.1"/>
    </source>
</evidence>
<dbReference type="EMBL" id="CP035494">
    <property type="protein sequence ID" value="QAY59798.1"/>
    <property type="molecule type" value="Genomic_DNA"/>
</dbReference>
<sequence length="322" mass="33057">MSAPEAHTAPDRSRGLLSWVLVALGAAGVLVVAWACLTEWGGVVHGHPAYLIWLAVTAAASIVTSLIGWRGRRHSLLRAIVGIVAIALGIGWLAATAWLRPHTALEPALTAMRSDDTATVTESPTEIVLTPAGVADGTGVFFQPGALVDGRAYAAVLRPIAEAGHIVVIAKPPLGIAFLALGALDDARTRFSDVTGWIVAGHSLGGTVAAIEADERDAAATAPAVGLMFFASYPASDLSESLTARVLSLSGSADGLSTPEKIEASRANLPADAEFVQVDGASHAQFGAYGLQAGDGTPTITDEEARTQISSEALLFVQEVAG</sequence>